<reference evidence="3 4" key="1">
    <citation type="submission" date="2017-02" db="EMBL/GenBank/DDBJ databases">
        <title>Draft genome of Saccharomonospora sp. 154.</title>
        <authorList>
            <person name="Alonso-Carmona G.S."/>
            <person name="De La Haba R."/>
            <person name="Vera-Gargallo B."/>
            <person name="Sandoval-Trujillo A.H."/>
            <person name="Ramirez-Duran N."/>
            <person name="Ventosa A."/>
        </authorList>
    </citation>
    <scope>NUCLEOTIDE SEQUENCE [LARGE SCALE GENOMIC DNA]</scope>
    <source>
        <strain evidence="3 4">LRS4.154</strain>
    </source>
</reference>
<dbReference type="STRING" id="1962155.B1813_06690"/>
<proteinExistence type="predicted"/>
<evidence type="ECO:0000256" key="1">
    <source>
        <dbReference type="SAM" id="MobiDB-lite"/>
    </source>
</evidence>
<organism evidence="3 4">
    <name type="scientific">Saccharomonospora piscinae</name>
    <dbReference type="NCBI Taxonomy" id="687388"/>
    <lineage>
        <taxon>Bacteria</taxon>
        <taxon>Bacillati</taxon>
        <taxon>Actinomycetota</taxon>
        <taxon>Actinomycetes</taxon>
        <taxon>Pseudonocardiales</taxon>
        <taxon>Pseudonocardiaceae</taxon>
        <taxon>Saccharomonospora</taxon>
    </lineage>
</organism>
<dbReference type="RefSeq" id="WP_081191103.1">
    <property type="nucleotide sequence ID" value="NZ_MWIH01000005.1"/>
</dbReference>
<keyword evidence="4" id="KW-1185">Reference proteome</keyword>
<sequence length="121" mass="13253">MSEQITRPEPASTELAERARRVHRTAADEIASTVGYWTPETLAAGAAGVGGLLIWHPAALPIAGLLLAARITAARLARRRTLRERNDRFEREKAELAARRAQEDQTHTDTRTDDAGREGTA</sequence>
<evidence type="ECO:0000256" key="2">
    <source>
        <dbReference type="SAM" id="Phobius"/>
    </source>
</evidence>
<evidence type="ECO:0000313" key="3">
    <source>
        <dbReference type="EMBL" id="OQO91965.1"/>
    </source>
</evidence>
<keyword evidence="2" id="KW-0472">Membrane</keyword>
<keyword evidence="2" id="KW-0812">Transmembrane</keyword>
<name>A0A1V9A489_SACPI</name>
<evidence type="ECO:0000313" key="4">
    <source>
        <dbReference type="Proteomes" id="UP000192591"/>
    </source>
</evidence>
<accession>A0A1V9A489</accession>
<feature type="transmembrane region" description="Helical" evidence="2">
    <location>
        <begin position="54"/>
        <end position="73"/>
    </location>
</feature>
<gene>
    <name evidence="3" type="ORF">B1813_06690</name>
</gene>
<protein>
    <submittedName>
        <fullName evidence="3">Uncharacterized protein</fullName>
    </submittedName>
</protein>
<dbReference type="AlphaFoldDB" id="A0A1V9A489"/>
<dbReference type="Proteomes" id="UP000192591">
    <property type="component" value="Unassembled WGS sequence"/>
</dbReference>
<dbReference type="EMBL" id="MWIH01000005">
    <property type="protein sequence ID" value="OQO91965.1"/>
    <property type="molecule type" value="Genomic_DNA"/>
</dbReference>
<comment type="caution">
    <text evidence="3">The sequence shown here is derived from an EMBL/GenBank/DDBJ whole genome shotgun (WGS) entry which is preliminary data.</text>
</comment>
<feature type="region of interest" description="Disordered" evidence="1">
    <location>
        <begin position="83"/>
        <end position="121"/>
    </location>
</feature>
<keyword evidence="2" id="KW-1133">Transmembrane helix</keyword>